<evidence type="ECO:0000256" key="1">
    <source>
        <dbReference type="SAM" id="MobiDB-lite"/>
    </source>
</evidence>
<sequence length="271" mass="30316">MLNKFGYLVRCVQETKHRRQLFQQSRLQAEAKTATKGWFQARRRRGKRILVVQILHSDCQTVVFVVVVVVVVTVASQWLLLHHCFALIWLERAVSTDGNNNTSNTAVTMRPSPEKLPTVQKYSSGHAVQMSSGRDRSNLYAKVKLAAKAAYNIGSSSSSSSSSSRSGSRKQQYADYARACLLCTTSQQATPQLAATSSCWLVGLLTRLSVAATLLPINNNKVTTDEQLRGKKEKPKRQPHHQIAPWELNAQWSALGRPLHRCTLHYFTVVI</sequence>
<keyword evidence="2" id="KW-0812">Transmembrane</keyword>
<dbReference type="AlphaFoldDB" id="A0A0V0RKS5"/>
<gene>
    <name evidence="3" type="ORF">T07_1867</name>
</gene>
<feature type="region of interest" description="Disordered" evidence="1">
    <location>
        <begin position="100"/>
        <end position="130"/>
    </location>
</feature>
<keyword evidence="4" id="KW-1185">Reference proteome</keyword>
<name>A0A0V0RKS5_9BILA</name>
<organism evidence="3 4">
    <name type="scientific">Trichinella nelsoni</name>
    <dbReference type="NCBI Taxonomy" id="6336"/>
    <lineage>
        <taxon>Eukaryota</taxon>
        <taxon>Metazoa</taxon>
        <taxon>Ecdysozoa</taxon>
        <taxon>Nematoda</taxon>
        <taxon>Enoplea</taxon>
        <taxon>Dorylaimia</taxon>
        <taxon>Trichinellida</taxon>
        <taxon>Trichinellidae</taxon>
        <taxon>Trichinella</taxon>
    </lineage>
</organism>
<evidence type="ECO:0000313" key="3">
    <source>
        <dbReference type="EMBL" id="KRX15105.1"/>
    </source>
</evidence>
<accession>A0A0V0RKS5</accession>
<comment type="caution">
    <text evidence="3">The sequence shown here is derived from an EMBL/GenBank/DDBJ whole genome shotgun (WGS) entry which is preliminary data.</text>
</comment>
<protein>
    <submittedName>
        <fullName evidence="3">Uncharacterized protein</fullName>
    </submittedName>
</protein>
<keyword evidence="2" id="KW-1133">Transmembrane helix</keyword>
<evidence type="ECO:0000313" key="4">
    <source>
        <dbReference type="Proteomes" id="UP000054630"/>
    </source>
</evidence>
<dbReference type="Proteomes" id="UP000054630">
    <property type="component" value="Unassembled WGS sequence"/>
</dbReference>
<keyword evidence="2" id="KW-0472">Membrane</keyword>
<reference evidence="3 4" key="1">
    <citation type="submission" date="2015-01" db="EMBL/GenBank/DDBJ databases">
        <title>Evolution of Trichinella species and genotypes.</title>
        <authorList>
            <person name="Korhonen P.K."/>
            <person name="Edoardo P."/>
            <person name="Giuseppe L.R."/>
            <person name="Gasser R.B."/>
        </authorList>
    </citation>
    <scope>NUCLEOTIDE SEQUENCE [LARGE SCALE GENOMIC DNA]</scope>
    <source>
        <strain evidence="3">ISS37</strain>
    </source>
</reference>
<evidence type="ECO:0000256" key="2">
    <source>
        <dbReference type="SAM" id="Phobius"/>
    </source>
</evidence>
<proteinExistence type="predicted"/>
<dbReference type="OrthoDB" id="10625741at2759"/>
<feature type="transmembrane region" description="Helical" evidence="2">
    <location>
        <begin position="49"/>
        <end position="80"/>
    </location>
</feature>
<dbReference type="EMBL" id="JYDL01000140">
    <property type="protein sequence ID" value="KRX15105.1"/>
    <property type="molecule type" value="Genomic_DNA"/>
</dbReference>